<sequence length="165" mass="17807">MKYIIITLIAFGLLAGCSSNKTTKEQEADEQNKETEETETDGLSIDDAGVNQEDESTDTSQDEVNESVKAQATQATYEELNADNPPVDKVVKVNGEVVGVTGEGGMMDSVLISQEEDGENRLYQVMNMSYLTLTKGDKVTAYGPVEQGEGTVGTPMITATIIERD</sequence>
<evidence type="ECO:0000256" key="1">
    <source>
        <dbReference type="SAM" id="MobiDB-lite"/>
    </source>
</evidence>
<evidence type="ECO:0000313" key="2">
    <source>
        <dbReference type="EMBL" id="MBO3796823.1"/>
    </source>
</evidence>
<organism evidence="2 3">
    <name type="scientific">Bacillus subtilis</name>
    <dbReference type="NCBI Taxonomy" id="1423"/>
    <lineage>
        <taxon>Bacteria</taxon>
        <taxon>Bacillati</taxon>
        <taxon>Bacillota</taxon>
        <taxon>Bacilli</taxon>
        <taxon>Bacillales</taxon>
        <taxon>Bacillaceae</taxon>
        <taxon>Bacillus</taxon>
    </lineage>
</organism>
<evidence type="ECO:0000313" key="3">
    <source>
        <dbReference type="Proteomes" id="UP000665181"/>
    </source>
</evidence>
<dbReference type="PROSITE" id="PS51257">
    <property type="entry name" value="PROKAR_LIPOPROTEIN"/>
    <property type="match status" value="1"/>
</dbReference>
<dbReference type="AlphaFoldDB" id="A0A8I1WKA5"/>
<name>A0A8I1WKA5_BACIU</name>
<reference evidence="2" key="1">
    <citation type="submission" date="2021-03" db="EMBL/GenBank/DDBJ databases">
        <title>Isolation of Bacillus subtilis from fermented food sample.</title>
        <authorList>
            <person name="Lakshmanan V."/>
            <person name="Athira K."/>
            <person name="Rajagopal K."/>
        </authorList>
    </citation>
    <scope>NUCLEOTIDE SEQUENCE</scope>
    <source>
        <strain evidence="2">S1</strain>
    </source>
</reference>
<dbReference type="EMBL" id="JAGFPW010000034">
    <property type="protein sequence ID" value="MBO3796823.1"/>
    <property type="molecule type" value="Genomic_DNA"/>
</dbReference>
<evidence type="ECO:0008006" key="4">
    <source>
        <dbReference type="Google" id="ProtNLM"/>
    </source>
</evidence>
<feature type="compositionally biased region" description="Basic and acidic residues" evidence="1">
    <location>
        <begin position="22"/>
        <end position="35"/>
    </location>
</feature>
<comment type="caution">
    <text evidence="2">The sequence shown here is derived from an EMBL/GenBank/DDBJ whole genome shotgun (WGS) entry which is preliminary data.</text>
</comment>
<accession>A0A8I1WKA5</accession>
<protein>
    <recommendedName>
        <fullName evidence="4">Lipoprotein</fullName>
    </recommendedName>
</protein>
<proteinExistence type="predicted"/>
<gene>
    <name evidence="2" type="ORF">J5227_21540</name>
</gene>
<feature type="region of interest" description="Disordered" evidence="1">
    <location>
        <begin position="22"/>
        <end position="69"/>
    </location>
</feature>
<feature type="compositionally biased region" description="Acidic residues" evidence="1">
    <location>
        <begin position="52"/>
        <end position="65"/>
    </location>
</feature>
<dbReference type="Proteomes" id="UP000665181">
    <property type="component" value="Unassembled WGS sequence"/>
</dbReference>